<proteinExistence type="predicted"/>
<dbReference type="AlphaFoldDB" id="A0AAV0WW12"/>
<evidence type="ECO:0000313" key="2">
    <source>
        <dbReference type="Proteomes" id="UP001160148"/>
    </source>
</evidence>
<organism evidence="1 2">
    <name type="scientific">Macrosiphum euphorbiae</name>
    <name type="common">potato aphid</name>
    <dbReference type="NCBI Taxonomy" id="13131"/>
    <lineage>
        <taxon>Eukaryota</taxon>
        <taxon>Metazoa</taxon>
        <taxon>Ecdysozoa</taxon>
        <taxon>Arthropoda</taxon>
        <taxon>Hexapoda</taxon>
        <taxon>Insecta</taxon>
        <taxon>Pterygota</taxon>
        <taxon>Neoptera</taxon>
        <taxon>Paraneoptera</taxon>
        <taxon>Hemiptera</taxon>
        <taxon>Sternorrhyncha</taxon>
        <taxon>Aphidomorpha</taxon>
        <taxon>Aphidoidea</taxon>
        <taxon>Aphididae</taxon>
        <taxon>Macrosiphini</taxon>
        <taxon>Macrosiphum</taxon>
    </lineage>
</organism>
<evidence type="ECO:0000313" key="1">
    <source>
        <dbReference type="EMBL" id="CAI6360259.1"/>
    </source>
</evidence>
<comment type="caution">
    <text evidence="1">The sequence shown here is derived from an EMBL/GenBank/DDBJ whole genome shotgun (WGS) entry which is preliminary data.</text>
</comment>
<dbReference type="Proteomes" id="UP001160148">
    <property type="component" value="Unassembled WGS sequence"/>
</dbReference>
<dbReference type="EMBL" id="CARXXK010000003">
    <property type="protein sequence ID" value="CAI6360259.1"/>
    <property type="molecule type" value="Genomic_DNA"/>
</dbReference>
<protein>
    <submittedName>
        <fullName evidence="1">Uncharacterized protein</fullName>
    </submittedName>
</protein>
<accession>A0AAV0WW12</accession>
<name>A0AAV0WW12_9HEMI</name>
<keyword evidence="2" id="KW-1185">Reference proteome</keyword>
<gene>
    <name evidence="1" type="ORF">MEUPH1_LOCUS15581</name>
</gene>
<sequence length="80" mass="9267">MDRQPTVPSAFMPMRVQLATHHQNTVYGRVHQRFLRRRFWQPDSVVNDSPPLDLHLDFGMASCTWFLETLGPEASIIDTV</sequence>
<reference evidence="1 2" key="1">
    <citation type="submission" date="2023-01" db="EMBL/GenBank/DDBJ databases">
        <authorList>
            <person name="Whitehead M."/>
        </authorList>
    </citation>
    <scope>NUCLEOTIDE SEQUENCE [LARGE SCALE GENOMIC DNA]</scope>
</reference>